<dbReference type="RefSeq" id="WP_146933367.1">
    <property type="nucleotide sequence ID" value="NZ_CBCSHZ010000015.1"/>
</dbReference>
<comment type="caution">
    <text evidence="1">The sequence shown here is derived from an EMBL/GenBank/DDBJ whole genome shotgun (WGS) entry which is preliminary data.</text>
</comment>
<dbReference type="PANTHER" id="PTHR38471:SF2">
    <property type="entry name" value="FOUR HELIX BUNDLE PROTEIN"/>
    <property type="match status" value="1"/>
</dbReference>
<dbReference type="SUPFAM" id="SSF158446">
    <property type="entry name" value="IVS-encoded protein-like"/>
    <property type="match status" value="1"/>
</dbReference>
<name>A0A5C6ZUI8_9FLAO</name>
<dbReference type="OrthoDB" id="9811959at2"/>
<dbReference type="AlphaFoldDB" id="A0A5C6ZUI8"/>
<gene>
    <name evidence="1" type="ORF">ES724_12355</name>
</gene>
<dbReference type="CDD" id="cd16377">
    <property type="entry name" value="23S_rRNA_IVP_like"/>
    <property type="match status" value="1"/>
</dbReference>
<dbReference type="InterPro" id="IPR012657">
    <property type="entry name" value="23S_rRNA-intervening_sequence"/>
</dbReference>
<dbReference type="EMBL" id="VORY01000016">
    <property type="protein sequence ID" value="TXD92872.1"/>
    <property type="molecule type" value="Genomic_DNA"/>
</dbReference>
<dbReference type="Proteomes" id="UP000321367">
    <property type="component" value="Unassembled WGS sequence"/>
</dbReference>
<keyword evidence="2" id="KW-1185">Reference proteome</keyword>
<dbReference type="NCBIfam" id="TIGR02436">
    <property type="entry name" value="four helix bundle protein"/>
    <property type="match status" value="1"/>
</dbReference>
<dbReference type="Gene3D" id="1.20.1440.60">
    <property type="entry name" value="23S rRNA-intervening sequence"/>
    <property type="match status" value="1"/>
</dbReference>
<evidence type="ECO:0000313" key="1">
    <source>
        <dbReference type="EMBL" id="TXD92872.1"/>
    </source>
</evidence>
<dbReference type="Pfam" id="PF05635">
    <property type="entry name" value="23S_rRNA_IVP"/>
    <property type="match status" value="1"/>
</dbReference>
<dbReference type="PANTHER" id="PTHR38471">
    <property type="entry name" value="FOUR HELIX BUNDLE PROTEIN"/>
    <property type="match status" value="1"/>
</dbReference>
<proteinExistence type="predicted"/>
<sequence length="115" mass="13122">MKSHKDLTVYKSSIDLVVAVYTLTKNFPVEERFGLTSQLRRAVISIPSNIAEGAARNSKKEFIRFLHISLGSLAEVETQLEIAGKLKFIAENKELEEQSIYIRRMLLKLIQSLKE</sequence>
<evidence type="ECO:0000313" key="2">
    <source>
        <dbReference type="Proteomes" id="UP000321367"/>
    </source>
</evidence>
<protein>
    <submittedName>
        <fullName evidence="1">Four helix bundle protein</fullName>
    </submittedName>
</protein>
<organism evidence="1 2">
    <name type="scientific">Gillisia hiemivivida</name>
    <dbReference type="NCBI Taxonomy" id="291190"/>
    <lineage>
        <taxon>Bacteria</taxon>
        <taxon>Pseudomonadati</taxon>
        <taxon>Bacteroidota</taxon>
        <taxon>Flavobacteriia</taxon>
        <taxon>Flavobacteriales</taxon>
        <taxon>Flavobacteriaceae</taxon>
        <taxon>Gillisia</taxon>
    </lineage>
</organism>
<reference evidence="1 2" key="1">
    <citation type="submission" date="2019-08" db="EMBL/GenBank/DDBJ databases">
        <title>Genome sequence of Gillisia hiemivivida IC154 (type strain).</title>
        <authorList>
            <person name="Bowman J.P."/>
        </authorList>
    </citation>
    <scope>NUCLEOTIDE SEQUENCE [LARGE SCALE GENOMIC DNA]</scope>
    <source>
        <strain evidence="1 2">IC154</strain>
    </source>
</reference>
<dbReference type="InterPro" id="IPR036583">
    <property type="entry name" value="23S_rRNA_IVS_sf"/>
</dbReference>
<accession>A0A5C6ZUI8</accession>